<reference evidence="2 3" key="1">
    <citation type="journal article" date="2015" name="PLoS Pathog.">
        <title>Leptomonas seymouri: Adaptations to the Dixenous Life Cycle Analyzed by Genome Sequencing, Transcriptome Profiling and Co-infection with Leishmania donovani.</title>
        <authorList>
            <person name="Kraeva N."/>
            <person name="Butenko A."/>
            <person name="Hlavacova J."/>
            <person name="Kostygov A."/>
            <person name="Myskova J."/>
            <person name="Grybchuk D."/>
            <person name="Lestinova T."/>
            <person name="Votypka J."/>
            <person name="Volf P."/>
            <person name="Opperdoes F."/>
            <person name="Flegontov P."/>
            <person name="Lukes J."/>
            <person name="Yurchenko V."/>
        </authorList>
    </citation>
    <scope>NUCLEOTIDE SEQUENCE [LARGE SCALE GENOMIC DNA]</scope>
    <source>
        <strain evidence="2 3">ATCC 30220</strain>
    </source>
</reference>
<feature type="compositionally biased region" description="Polar residues" evidence="1">
    <location>
        <begin position="171"/>
        <end position="182"/>
    </location>
</feature>
<accession>A0A0N1I9Y1</accession>
<comment type="caution">
    <text evidence="2">The sequence shown here is derived from an EMBL/GenBank/DDBJ whole genome shotgun (WGS) entry which is preliminary data.</text>
</comment>
<dbReference type="OMA" id="RELERCY"/>
<feature type="compositionally biased region" description="Basic and acidic residues" evidence="1">
    <location>
        <begin position="157"/>
        <end position="169"/>
    </location>
</feature>
<dbReference type="EMBL" id="LJSK01000008">
    <property type="protein sequence ID" value="KPI90215.1"/>
    <property type="molecule type" value="Genomic_DNA"/>
</dbReference>
<dbReference type="Proteomes" id="UP000038009">
    <property type="component" value="Unassembled WGS sequence"/>
</dbReference>
<feature type="region of interest" description="Disordered" evidence="1">
    <location>
        <begin position="1"/>
        <end position="48"/>
    </location>
</feature>
<feature type="region of interest" description="Disordered" evidence="1">
    <location>
        <begin position="157"/>
        <end position="186"/>
    </location>
</feature>
<feature type="region of interest" description="Disordered" evidence="1">
    <location>
        <begin position="230"/>
        <end position="267"/>
    </location>
</feature>
<proteinExistence type="predicted"/>
<dbReference type="OrthoDB" id="273809at2759"/>
<gene>
    <name evidence="2" type="ORF">ABL78_0597</name>
</gene>
<protein>
    <submittedName>
        <fullName evidence="2">Uncharacterized protein</fullName>
    </submittedName>
</protein>
<sequence length="320" mass="34093">MALPSPSELGSKALVKQQQQRRADGPTGPRISGSLCRRPGHCKMESHSSEASRFQVVFGRNSGSRKQRAKHAGSLSVGYDSSLLFDTDAKVRVMVWRGTGMTPNFVFSKMQAARRGAAWVAGTQLTLGGFDVVIEEVMALHLIPYDEEVLTEAATGREDGAAGPRHRDCSVYNNSSPASFNTTKREGEVADATGVALPEVGARTAAPSLDVCKALTGCILSSNTALPQSLRMRKTSPSATNDARRSTVAAGDQSPWPTPTAGAAALKSSAPIIEGGDAMAGMKRARLEMHLSTATRPTQRARRSAASLARELRSSYPQYF</sequence>
<dbReference type="AlphaFoldDB" id="A0A0N1I9Y1"/>
<evidence type="ECO:0000313" key="3">
    <source>
        <dbReference type="Proteomes" id="UP000038009"/>
    </source>
</evidence>
<organism evidence="2 3">
    <name type="scientific">Leptomonas seymouri</name>
    <dbReference type="NCBI Taxonomy" id="5684"/>
    <lineage>
        <taxon>Eukaryota</taxon>
        <taxon>Discoba</taxon>
        <taxon>Euglenozoa</taxon>
        <taxon>Kinetoplastea</taxon>
        <taxon>Metakinetoplastina</taxon>
        <taxon>Trypanosomatida</taxon>
        <taxon>Trypanosomatidae</taxon>
        <taxon>Leishmaniinae</taxon>
        <taxon>Leptomonas</taxon>
    </lineage>
</organism>
<keyword evidence="3" id="KW-1185">Reference proteome</keyword>
<dbReference type="VEuPathDB" id="TriTrypDB:Lsey_0008_0020"/>
<evidence type="ECO:0000313" key="2">
    <source>
        <dbReference type="EMBL" id="KPI90215.1"/>
    </source>
</evidence>
<name>A0A0N1I9Y1_LEPSE</name>
<evidence type="ECO:0000256" key="1">
    <source>
        <dbReference type="SAM" id="MobiDB-lite"/>
    </source>
</evidence>